<evidence type="ECO:0000259" key="4">
    <source>
        <dbReference type="Pfam" id="PF02894"/>
    </source>
</evidence>
<dbReference type="EMBL" id="CP017834">
    <property type="protein sequence ID" value="APJ03111.1"/>
    <property type="molecule type" value="Genomic_DNA"/>
</dbReference>
<accession>A0A1L4CYT3</accession>
<sequence>MRKLNTALVGFGLSGSTFHAPILSQLPGFCLSHISSSKKALVQSRYPEACLISNFEDLCGVSKIDLIVITSPHATHYQIAKKALESGRNVIVEKPFVLNLNEGEKLINIAKQNKLFLSVFQNRRWDNGFLTLKKYLKENIFGDIFLYESYFDRYRPNVDHSKWKENDQIDSGIFYDLGVHLIDQSLNLFGMPHEVFADFEKQRSGAKAIDYFNLILKYEKLRVTLGSSSVMTTPRPVHALYGTKGSFVKYGLDPQENDLRASKKFNSENWGEENESYSPTITIENENNFTKTHVKSLKGSYQAYYEAVYQSIVYGKENPVTPESALNNIKIIECAMASAQHKKWVPIV</sequence>
<dbReference type="Gene3D" id="3.40.50.720">
    <property type="entry name" value="NAD(P)-binding Rossmann-like Domain"/>
    <property type="match status" value="1"/>
</dbReference>
<evidence type="ECO:0000313" key="6">
    <source>
        <dbReference type="Proteomes" id="UP000184731"/>
    </source>
</evidence>
<dbReference type="AlphaFoldDB" id="A0A1L4CYT3"/>
<feature type="domain" description="Gfo/Idh/MocA-like oxidoreductase C-terminal" evidence="4">
    <location>
        <begin position="133"/>
        <end position="347"/>
    </location>
</feature>
<evidence type="ECO:0000313" key="5">
    <source>
        <dbReference type="EMBL" id="APJ03111.1"/>
    </source>
</evidence>
<evidence type="ECO:0000256" key="1">
    <source>
        <dbReference type="ARBA" id="ARBA00010928"/>
    </source>
</evidence>
<dbReference type="InterPro" id="IPR000683">
    <property type="entry name" value="Gfo/Idh/MocA-like_OxRdtase_N"/>
</dbReference>
<organism evidence="5 6">
    <name type="scientific">Silvanigrella aquatica</name>
    <dbReference type="NCBI Taxonomy" id="1915309"/>
    <lineage>
        <taxon>Bacteria</taxon>
        <taxon>Pseudomonadati</taxon>
        <taxon>Bdellovibrionota</taxon>
        <taxon>Oligoflexia</taxon>
        <taxon>Silvanigrellales</taxon>
        <taxon>Silvanigrellaceae</taxon>
        <taxon>Silvanigrella</taxon>
    </lineage>
</organism>
<dbReference type="Pfam" id="PF02894">
    <property type="entry name" value="GFO_IDH_MocA_C"/>
    <property type="match status" value="1"/>
</dbReference>
<dbReference type="InterPro" id="IPR036291">
    <property type="entry name" value="NAD(P)-bd_dom_sf"/>
</dbReference>
<dbReference type="InterPro" id="IPR051317">
    <property type="entry name" value="Gfo/Idh/MocA_oxidoreduct"/>
</dbReference>
<dbReference type="RefSeq" id="WP_148696831.1">
    <property type="nucleotide sequence ID" value="NZ_CP017834.1"/>
</dbReference>
<comment type="similarity">
    <text evidence="1">Belongs to the Gfo/Idh/MocA family.</text>
</comment>
<dbReference type="GO" id="GO:0000166">
    <property type="term" value="F:nucleotide binding"/>
    <property type="evidence" value="ECO:0007669"/>
    <property type="project" value="InterPro"/>
</dbReference>
<dbReference type="GO" id="GO:0016491">
    <property type="term" value="F:oxidoreductase activity"/>
    <property type="evidence" value="ECO:0007669"/>
    <property type="project" value="UniProtKB-KW"/>
</dbReference>
<dbReference type="PANTHER" id="PTHR43708:SF5">
    <property type="entry name" value="CONSERVED EXPRESSED OXIDOREDUCTASE (EUROFUNG)-RELATED"/>
    <property type="match status" value="1"/>
</dbReference>
<evidence type="ECO:0000259" key="3">
    <source>
        <dbReference type="Pfam" id="PF01408"/>
    </source>
</evidence>
<dbReference type="Proteomes" id="UP000184731">
    <property type="component" value="Chromosome"/>
</dbReference>
<name>A0A1L4CYT3_9BACT</name>
<proteinExistence type="inferred from homology"/>
<dbReference type="SUPFAM" id="SSF51735">
    <property type="entry name" value="NAD(P)-binding Rossmann-fold domains"/>
    <property type="match status" value="1"/>
</dbReference>
<keyword evidence="2" id="KW-0560">Oxidoreductase</keyword>
<reference evidence="5 6" key="1">
    <citation type="submission" date="2016-10" db="EMBL/GenBank/DDBJ databases">
        <title>Silvanigrella aquatica sp. nov., isolated from a freshwater lake located in the Black Forest, Germany, description of Silvanigrellaceae fam. nov., Silvanigrellales ord. nov., reclassification of the order Bdellovibrionales in the class Oligoflexia, reclassification of the families Bacteriovoracaceae and Halobacteriovoraceae in the new order Bacteriovoracales ord. nov., and reclassification of the family Pseudobacteriovoracaceae in the order Oligoflexiales.</title>
        <authorList>
            <person name="Hahn M.W."/>
            <person name="Schmidt J."/>
            <person name="Koll U."/>
            <person name="Rohde M."/>
            <person name="Verbag S."/>
            <person name="Pitt A."/>
            <person name="Nakai R."/>
            <person name="Naganuma T."/>
            <person name="Lang E."/>
        </authorList>
    </citation>
    <scope>NUCLEOTIDE SEQUENCE [LARGE SCALE GENOMIC DNA]</scope>
    <source>
        <strain evidence="5 6">MWH-Nonnen-W8red</strain>
    </source>
</reference>
<feature type="domain" description="Gfo/Idh/MocA-like oxidoreductase N-terminal" evidence="3">
    <location>
        <begin position="5"/>
        <end position="119"/>
    </location>
</feature>
<dbReference type="PANTHER" id="PTHR43708">
    <property type="entry name" value="CONSERVED EXPRESSED OXIDOREDUCTASE (EUROFUNG)"/>
    <property type="match status" value="1"/>
</dbReference>
<dbReference type="STRING" id="1915309.AXG55_03985"/>
<evidence type="ECO:0008006" key="7">
    <source>
        <dbReference type="Google" id="ProtNLM"/>
    </source>
</evidence>
<keyword evidence="6" id="KW-1185">Reference proteome</keyword>
<gene>
    <name evidence="5" type="ORF">AXG55_03985</name>
</gene>
<evidence type="ECO:0000256" key="2">
    <source>
        <dbReference type="ARBA" id="ARBA00023002"/>
    </source>
</evidence>
<dbReference type="InterPro" id="IPR004104">
    <property type="entry name" value="Gfo/Idh/MocA-like_OxRdtase_C"/>
</dbReference>
<dbReference type="NCBIfam" id="NF008607">
    <property type="entry name" value="PRK11579.1"/>
    <property type="match status" value="1"/>
</dbReference>
<dbReference type="OrthoDB" id="9774191at2"/>
<dbReference type="Gene3D" id="3.30.360.10">
    <property type="entry name" value="Dihydrodipicolinate Reductase, domain 2"/>
    <property type="match status" value="1"/>
</dbReference>
<dbReference type="KEGG" id="saqi:AXG55_03985"/>
<dbReference type="Pfam" id="PF01408">
    <property type="entry name" value="GFO_IDH_MocA"/>
    <property type="match status" value="1"/>
</dbReference>
<protein>
    <recommendedName>
        <fullName evidence="7">Oxidoreductase</fullName>
    </recommendedName>
</protein>